<keyword evidence="3 4" id="KW-0663">Pyridoxal phosphate</keyword>
<dbReference type="GO" id="GO:0030170">
    <property type="term" value="F:pyridoxal phosphate binding"/>
    <property type="evidence" value="ECO:0007669"/>
    <property type="project" value="TreeGrafter"/>
</dbReference>
<dbReference type="RefSeq" id="WP_015069228.1">
    <property type="nucleotide sequence ID" value="NZ_CP013126.1"/>
</dbReference>
<evidence type="ECO:0000313" key="7">
    <source>
        <dbReference type="Proteomes" id="UP000075221"/>
    </source>
</evidence>
<dbReference type="Proteomes" id="UP000178666">
    <property type="component" value="Chromosome"/>
</dbReference>
<feature type="active site" description="Proton acceptor" evidence="2">
    <location>
        <position position="185"/>
    </location>
</feature>
<proteinExistence type="inferred from homology"/>
<reference evidence="6 8" key="1">
    <citation type="journal article" date="2016" name="Plant Dis.">
        <title>Improved production of propionic acid using genome shuffling.</title>
        <authorList>
            <person name="Luna-Flores C.H."/>
            <person name="Palfreyman R.W."/>
            <person name="Kromer J.O."/>
            <person name="Nielsen L.K."/>
            <person name="Marcellin E."/>
        </authorList>
    </citation>
    <scope>NUCLEOTIDE SEQUENCE [LARGE SCALE GENOMIC DNA]</scope>
    <source>
        <strain evidence="6 8">F3E8</strain>
    </source>
</reference>
<dbReference type="OMA" id="VWNQYTI"/>
<dbReference type="Proteomes" id="UP000075221">
    <property type="component" value="Chromosome"/>
</dbReference>
<evidence type="ECO:0000313" key="8">
    <source>
        <dbReference type="Proteomes" id="UP000178666"/>
    </source>
</evidence>
<dbReference type="CDD" id="cd00616">
    <property type="entry name" value="AHBA_syn"/>
    <property type="match status" value="1"/>
</dbReference>
<dbReference type="PIRSF" id="PIRSF000390">
    <property type="entry name" value="PLP_StrS"/>
    <property type="match status" value="1"/>
</dbReference>
<dbReference type="Gene3D" id="3.40.640.10">
    <property type="entry name" value="Type I PLP-dependent aspartate aminotransferase-like (Major domain)"/>
    <property type="match status" value="1"/>
</dbReference>
<comment type="similarity">
    <text evidence="4">Belongs to the DegT/DnrJ/EryC1 family.</text>
</comment>
<evidence type="ECO:0000256" key="3">
    <source>
        <dbReference type="PIRSR" id="PIRSR000390-2"/>
    </source>
</evidence>
<dbReference type="PANTHER" id="PTHR30244:SF34">
    <property type="entry name" value="DTDP-4-AMINO-4,6-DIDEOXYGALACTOSE TRANSAMINASE"/>
    <property type="match status" value="1"/>
</dbReference>
<comment type="cofactor">
    <cofactor evidence="1">
        <name>pyridoxal 5'-phosphate</name>
        <dbReference type="ChEBI" id="CHEBI:597326"/>
    </cofactor>
</comment>
<dbReference type="GO" id="GO:0000271">
    <property type="term" value="P:polysaccharide biosynthetic process"/>
    <property type="evidence" value="ECO:0007669"/>
    <property type="project" value="TreeGrafter"/>
</dbReference>
<protein>
    <submittedName>
        <fullName evidence="5">Aminotransferase DegT</fullName>
    </submittedName>
</protein>
<keyword evidence="8" id="KW-1185">Reference proteome</keyword>
<organism evidence="5 7">
    <name type="scientific">Acidipropionibacterium acidipropionici</name>
    <dbReference type="NCBI Taxonomy" id="1748"/>
    <lineage>
        <taxon>Bacteria</taxon>
        <taxon>Bacillati</taxon>
        <taxon>Actinomycetota</taxon>
        <taxon>Actinomycetes</taxon>
        <taxon>Propionibacteriales</taxon>
        <taxon>Propionibacteriaceae</taxon>
        <taxon>Acidipropionibacterium</taxon>
    </lineage>
</organism>
<gene>
    <name evidence="6" type="ORF">A8L58_13495</name>
    <name evidence="5" type="ORF">AXH35_12045</name>
</gene>
<keyword evidence="5" id="KW-0808">Transferase</keyword>
<dbReference type="SUPFAM" id="SSF53383">
    <property type="entry name" value="PLP-dependent transferases"/>
    <property type="match status" value="1"/>
</dbReference>
<dbReference type="InterPro" id="IPR000653">
    <property type="entry name" value="DegT/StrS_aminotransferase"/>
</dbReference>
<dbReference type="GeneID" id="88083925"/>
<dbReference type="KEGG" id="aaci:ASQ49_02480"/>
<dbReference type="GO" id="GO:0008483">
    <property type="term" value="F:transaminase activity"/>
    <property type="evidence" value="ECO:0007669"/>
    <property type="project" value="UniProtKB-KW"/>
</dbReference>
<dbReference type="Gene3D" id="3.90.1150.10">
    <property type="entry name" value="Aspartate Aminotransferase, domain 1"/>
    <property type="match status" value="1"/>
</dbReference>
<evidence type="ECO:0000256" key="4">
    <source>
        <dbReference type="RuleBase" id="RU004508"/>
    </source>
</evidence>
<dbReference type="EMBL" id="CP015970">
    <property type="protein sequence ID" value="AOZ47519.1"/>
    <property type="molecule type" value="Genomic_DNA"/>
</dbReference>
<dbReference type="PANTHER" id="PTHR30244">
    <property type="entry name" value="TRANSAMINASE"/>
    <property type="match status" value="1"/>
</dbReference>
<feature type="modified residue" description="N6-(pyridoxal phosphate)lysine" evidence="3">
    <location>
        <position position="185"/>
    </location>
</feature>
<sequence length="370" mass="39145">MTYEFIPPAKPIIGEDERKAVDAVLASGQVAQGPQVHAFEEEFSEQVADGVHAVAVNSGTSALHIGLLASGIGAGDEVIVPSFTFAATGNSVALSNAKPVFADVDPVTFTLDPASVEASITEKTAGILPVHLYGLPANMTALKEIADKHGLALFEDCAQAHAASIEGKHVGTFGTFGAFSFYPTKNMTAGEGGMITTPDAEVARKAAMIRNQGMEKRYANELVGLNNRMTDINAAIGRVQLTKLAGWTRTRQQNAEFLSANITEAVTPAVPEGYVHVYHQYTIRLEGATGAERDRFTAALKDEYQVGSGVYYPIPNHRLPSLAPYAPGLELPNTEKVASECVSLPVHPSLTQADLERVVEAVNACAKAGA</sequence>
<evidence type="ECO:0000313" key="5">
    <source>
        <dbReference type="EMBL" id="AMS06056.1"/>
    </source>
</evidence>
<evidence type="ECO:0000256" key="2">
    <source>
        <dbReference type="PIRSR" id="PIRSR000390-1"/>
    </source>
</evidence>
<evidence type="ECO:0000313" key="6">
    <source>
        <dbReference type="EMBL" id="AOZ47519.1"/>
    </source>
</evidence>
<dbReference type="InterPro" id="IPR015424">
    <property type="entry name" value="PyrdxlP-dep_Trfase"/>
</dbReference>
<dbReference type="EMBL" id="CP014352">
    <property type="protein sequence ID" value="AMS06056.1"/>
    <property type="molecule type" value="Genomic_DNA"/>
</dbReference>
<dbReference type="AlphaFoldDB" id="A0A142KIW8"/>
<evidence type="ECO:0000256" key="1">
    <source>
        <dbReference type="ARBA" id="ARBA00001933"/>
    </source>
</evidence>
<name>A0A142KIW8_9ACTN</name>
<dbReference type="Pfam" id="PF01041">
    <property type="entry name" value="DegT_DnrJ_EryC1"/>
    <property type="match status" value="1"/>
</dbReference>
<accession>A0A142KIW8</accession>
<dbReference type="InterPro" id="IPR015422">
    <property type="entry name" value="PyrdxlP-dep_Trfase_small"/>
</dbReference>
<reference evidence="5 7" key="2">
    <citation type="submission" date="2016-02" db="EMBL/GenBank/DDBJ databases">
        <title>Complete Genome Sequence of Propionibacterium acidipropionici ATCC 55737.</title>
        <authorList>
            <person name="Luna Flores C.H."/>
            <person name="Nielsen L.K."/>
            <person name="Marcellin E."/>
        </authorList>
    </citation>
    <scope>NUCLEOTIDE SEQUENCE [LARGE SCALE GENOMIC DNA]</scope>
    <source>
        <strain evidence="5 7">ATCC 55737</strain>
    </source>
</reference>
<keyword evidence="5" id="KW-0032">Aminotransferase</keyword>
<dbReference type="InterPro" id="IPR015421">
    <property type="entry name" value="PyrdxlP-dep_Trfase_major"/>
</dbReference>
<dbReference type="OrthoDB" id="9804264at2"/>